<dbReference type="AlphaFoldDB" id="A0A182TLF8"/>
<dbReference type="Proteomes" id="UP000075902">
    <property type="component" value="Unassembled WGS sequence"/>
</dbReference>
<dbReference type="VEuPathDB" id="VectorBase:AMEC004465"/>
<evidence type="ECO:0000256" key="1">
    <source>
        <dbReference type="SAM" id="MobiDB-lite"/>
    </source>
</evidence>
<evidence type="ECO:0000313" key="2">
    <source>
        <dbReference type="EnsemblMetazoa" id="AMEC004465-PA"/>
    </source>
</evidence>
<proteinExistence type="predicted"/>
<feature type="compositionally biased region" description="Low complexity" evidence="1">
    <location>
        <begin position="304"/>
        <end position="314"/>
    </location>
</feature>
<dbReference type="EnsemblMetazoa" id="AMEC004465-RA">
    <property type="protein sequence ID" value="AMEC004465-PA"/>
    <property type="gene ID" value="AMEC004465"/>
</dbReference>
<evidence type="ECO:0000313" key="3">
    <source>
        <dbReference type="Proteomes" id="UP000075902"/>
    </source>
</evidence>
<feature type="region of interest" description="Disordered" evidence="1">
    <location>
        <begin position="304"/>
        <end position="338"/>
    </location>
</feature>
<name>A0A182TLF8_9DIPT</name>
<accession>A0A182TLF8</accession>
<keyword evidence="3" id="KW-1185">Reference proteome</keyword>
<sequence>MLLLLLLLLVLVAVMVFIHLLHLRRALDTVHLTTVGTGRRSFRARSDGLLLRALHLPVDGTAVCCRRYLQRLSSVGHRRMGQAEADPVDLLITELGPPSTDKRFAEGLDSCFTEPFLEFAETASLFASQPCSRLSSDGAELATLGVSLSRVAAPVSGGGTRGDTLGGTVSAALLFTPVPALNGGVLEGDFLPTLATTLVADDAGGGGALRVSSSISSSASPDDASSTGSSLSTVFAGLLASRLEFRIPVAPVRLAAAAGDARCSSAVSRPPWPRPNTPPFTSSPASPRATSLPVFVLRSSVMRGAASGSGSGSESESRKFSRFRRSPPDRPVSGEASFSRLPPYGGCCFSSAAASSESNRRRLRSRSNVLLALPGLVGSLSCATRPRFRPPVVTVAVLRAASIATAAAAASSSSVCSSSLRECVLLRAGRSFSTRELAIGSGSGDTSRPRFFLLPDSPPAFRWDGGGCCEAAPLLSGPFCDAFSSFSWSDSSSGLGLTVGPPILPPPAGSSSFASIGMLLPSSSENEAVLEKNSGVQRRHSFSIARRARDRTMRSCCRSTSRQSMQISGWYTLKPPPRSILRYLMKESSCSASTMSGTTMPVSCEICCIERGSSFDPAPPPPDSSSARRRCSYR</sequence>
<reference evidence="3" key="1">
    <citation type="submission" date="2014-01" db="EMBL/GenBank/DDBJ databases">
        <title>The Genome Sequence of Anopheles melas CM1001059_A (V2).</title>
        <authorList>
            <consortium name="The Broad Institute Genomics Platform"/>
            <person name="Neafsey D.E."/>
            <person name="Besansky N."/>
            <person name="Howell P."/>
            <person name="Walton C."/>
            <person name="Young S.K."/>
            <person name="Zeng Q."/>
            <person name="Gargeya S."/>
            <person name="Fitzgerald M."/>
            <person name="Haas B."/>
            <person name="Abouelleil A."/>
            <person name="Allen A.W."/>
            <person name="Alvarado L."/>
            <person name="Arachchi H.M."/>
            <person name="Berlin A.M."/>
            <person name="Chapman S.B."/>
            <person name="Gainer-Dewar J."/>
            <person name="Goldberg J."/>
            <person name="Griggs A."/>
            <person name="Gujja S."/>
            <person name="Hansen M."/>
            <person name="Howarth C."/>
            <person name="Imamovic A."/>
            <person name="Ireland A."/>
            <person name="Larimer J."/>
            <person name="McCowan C."/>
            <person name="Murphy C."/>
            <person name="Pearson M."/>
            <person name="Poon T.W."/>
            <person name="Priest M."/>
            <person name="Roberts A."/>
            <person name="Saif S."/>
            <person name="Shea T."/>
            <person name="Sisk P."/>
            <person name="Sykes S."/>
            <person name="Wortman J."/>
            <person name="Nusbaum C."/>
            <person name="Birren B."/>
        </authorList>
    </citation>
    <scope>NUCLEOTIDE SEQUENCE [LARGE SCALE GENOMIC DNA]</scope>
    <source>
        <strain evidence="3">CM1001059</strain>
    </source>
</reference>
<protein>
    <submittedName>
        <fullName evidence="2">Uncharacterized protein</fullName>
    </submittedName>
</protein>
<reference evidence="2" key="2">
    <citation type="submission" date="2020-05" db="UniProtKB">
        <authorList>
            <consortium name="EnsemblMetazoa"/>
        </authorList>
    </citation>
    <scope>IDENTIFICATION</scope>
    <source>
        <strain evidence="2">CM1001059</strain>
    </source>
</reference>
<feature type="region of interest" description="Disordered" evidence="1">
    <location>
        <begin position="613"/>
        <end position="634"/>
    </location>
</feature>
<feature type="region of interest" description="Disordered" evidence="1">
    <location>
        <begin position="265"/>
        <end position="288"/>
    </location>
</feature>
<organism evidence="2 3">
    <name type="scientific">Anopheles melas</name>
    <dbReference type="NCBI Taxonomy" id="34690"/>
    <lineage>
        <taxon>Eukaryota</taxon>
        <taxon>Metazoa</taxon>
        <taxon>Ecdysozoa</taxon>
        <taxon>Arthropoda</taxon>
        <taxon>Hexapoda</taxon>
        <taxon>Insecta</taxon>
        <taxon>Pterygota</taxon>
        <taxon>Neoptera</taxon>
        <taxon>Endopterygota</taxon>
        <taxon>Diptera</taxon>
        <taxon>Nematocera</taxon>
        <taxon>Culicoidea</taxon>
        <taxon>Culicidae</taxon>
        <taxon>Anophelinae</taxon>
        <taxon>Anopheles</taxon>
    </lineage>
</organism>